<evidence type="ECO:0000313" key="2">
    <source>
        <dbReference type="EMBL" id="KAH8029675.1"/>
    </source>
</evidence>
<proteinExistence type="predicted"/>
<dbReference type="AlphaFoldDB" id="A0A9J6E544"/>
<name>A0A9J6E544_RHIMP</name>
<evidence type="ECO:0000313" key="3">
    <source>
        <dbReference type="Proteomes" id="UP000821866"/>
    </source>
</evidence>
<dbReference type="SUPFAM" id="SSF52047">
    <property type="entry name" value="RNI-like"/>
    <property type="match status" value="1"/>
</dbReference>
<dbReference type="Proteomes" id="UP000821866">
    <property type="component" value="Chromosome 3"/>
</dbReference>
<evidence type="ECO:0000256" key="1">
    <source>
        <dbReference type="SAM" id="MobiDB-lite"/>
    </source>
</evidence>
<dbReference type="VEuPathDB" id="VectorBase:LOC119165107"/>
<comment type="caution">
    <text evidence="2">The sequence shown here is derived from an EMBL/GenBank/DDBJ whole genome shotgun (WGS) entry which is preliminary data.</text>
</comment>
<feature type="compositionally biased region" description="Low complexity" evidence="1">
    <location>
        <begin position="20"/>
        <end position="31"/>
    </location>
</feature>
<protein>
    <submittedName>
        <fullName evidence="2">Uncharacterized protein</fullName>
    </submittedName>
</protein>
<gene>
    <name evidence="2" type="ORF">HPB51_002697</name>
</gene>
<organism evidence="2 3">
    <name type="scientific">Rhipicephalus microplus</name>
    <name type="common">Cattle tick</name>
    <name type="synonym">Boophilus microplus</name>
    <dbReference type="NCBI Taxonomy" id="6941"/>
    <lineage>
        <taxon>Eukaryota</taxon>
        <taxon>Metazoa</taxon>
        <taxon>Ecdysozoa</taxon>
        <taxon>Arthropoda</taxon>
        <taxon>Chelicerata</taxon>
        <taxon>Arachnida</taxon>
        <taxon>Acari</taxon>
        <taxon>Parasitiformes</taxon>
        <taxon>Ixodida</taxon>
        <taxon>Ixodoidea</taxon>
        <taxon>Ixodidae</taxon>
        <taxon>Rhipicephalinae</taxon>
        <taxon>Rhipicephalus</taxon>
        <taxon>Boophilus</taxon>
    </lineage>
</organism>
<dbReference type="EMBL" id="JABSTU010000005">
    <property type="protein sequence ID" value="KAH8029675.1"/>
    <property type="molecule type" value="Genomic_DNA"/>
</dbReference>
<sequence>MGPGITMFRRKVASGRDDQQPSASSSQEQSSTEPPVAAGSEAQSSTQNQQDEGPTLTEYAEELSAAAPNVFGKALNVLAMFNVANEQISNMDPTMRLNTACTFTETHPECWTTEHQRAWNYLLNSRGIELVQLRRGTFYFRCMNVDPDDLNKADDAKFLCLCLWILRQHRCIFQVSLLIPVLAPRHRSLFMHLLKLTKYVHKLEIYEDPFRSSPCDLYPPARASSSDFQGDPWAYKLECLSMLQDLGLSTEINTGGAMLLAVVIERSHLLRVLRLHGPISSKGSEQILASLAKSRSVALLTIENWGLKDNVATTFADMLRRNRSLCRLEFYWNDIADYLPFKDHFVRGLSTNLSVVVVKMYRGELRDEFPERDFNVLQYLHRNQMMLTWAVAVALRDGMRLEGRMIADCLQISETSLDFYQRTADISPRTADNRVRLARMATRTHYYELKTAFRVELRSWKKPQARIAAQNLVLSMRSAVLKTLRMEDAYLEDEMTEFGEVPGDACQFQSD</sequence>
<reference evidence="2" key="1">
    <citation type="journal article" date="2020" name="Cell">
        <title>Large-Scale Comparative Analyses of Tick Genomes Elucidate Their Genetic Diversity and Vector Capacities.</title>
        <authorList>
            <consortium name="Tick Genome and Microbiome Consortium (TIGMIC)"/>
            <person name="Jia N."/>
            <person name="Wang J."/>
            <person name="Shi W."/>
            <person name="Du L."/>
            <person name="Sun Y."/>
            <person name="Zhan W."/>
            <person name="Jiang J.F."/>
            <person name="Wang Q."/>
            <person name="Zhang B."/>
            <person name="Ji P."/>
            <person name="Bell-Sakyi L."/>
            <person name="Cui X.M."/>
            <person name="Yuan T.T."/>
            <person name="Jiang B.G."/>
            <person name="Yang W.F."/>
            <person name="Lam T.T."/>
            <person name="Chang Q.C."/>
            <person name="Ding S.J."/>
            <person name="Wang X.J."/>
            <person name="Zhu J.G."/>
            <person name="Ruan X.D."/>
            <person name="Zhao L."/>
            <person name="Wei J.T."/>
            <person name="Ye R.Z."/>
            <person name="Que T.C."/>
            <person name="Du C.H."/>
            <person name="Zhou Y.H."/>
            <person name="Cheng J.X."/>
            <person name="Dai P.F."/>
            <person name="Guo W.B."/>
            <person name="Han X.H."/>
            <person name="Huang E.J."/>
            <person name="Li L.F."/>
            <person name="Wei W."/>
            <person name="Gao Y.C."/>
            <person name="Liu J.Z."/>
            <person name="Shao H.Z."/>
            <person name="Wang X."/>
            <person name="Wang C.C."/>
            <person name="Yang T.C."/>
            <person name="Huo Q.B."/>
            <person name="Li W."/>
            <person name="Chen H.Y."/>
            <person name="Chen S.E."/>
            <person name="Zhou L.G."/>
            <person name="Ni X.B."/>
            <person name="Tian J.H."/>
            <person name="Sheng Y."/>
            <person name="Liu T."/>
            <person name="Pan Y.S."/>
            <person name="Xia L.Y."/>
            <person name="Li J."/>
            <person name="Zhao F."/>
            <person name="Cao W.C."/>
        </authorList>
    </citation>
    <scope>NUCLEOTIDE SEQUENCE</scope>
    <source>
        <strain evidence="2">Rmic-2018</strain>
    </source>
</reference>
<dbReference type="InterPro" id="IPR032675">
    <property type="entry name" value="LRR_dom_sf"/>
</dbReference>
<feature type="region of interest" description="Disordered" evidence="1">
    <location>
        <begin position="1"/>
        <end position="54"/>
    </location>
</feature>
<feature type="compositionally biased region" description="Polar residues" evidence="1">
    <location>
        <begin position="41"/>
        <end position="52"/>
    </location>
</feature>
<dbReference type="Gene3D" id="3.80.10.10">
    <property type="entry name" value="Ribonuclease Inhibitor"/>
    <property type="match status" value="1"/>
</dbReference>
<keyword evidence="3" id="KW-1185">Reference proteome</keyword>
<reference evidence="2" key="2">
    <citation type="submission" date="2021-09" db="EMBL/GenBank/DDBJ databases">
        <authorList>
            <person name="Jia N."/>
            <person name="Wang J."/>
            <person name="Shi W."/>
            <person name="Du L."/>
            <person name="Sun Y."/>
            <person name="Zhan W."/>
            <person name="Jiang J."/>
            <person name="Wang Q."/>
            <person name="Zhang B."/>
            <person name="Ji P."/>
            <person name="Sakyi L.B."/>
            <person name="Cui X."/>
            <person name="Yuan T."/>
            <person name="Jiang B."/>
            <person name="Yang W."/>
            <person name="Lam T.T.-Y."/>
            <person name="Chang Q."/>
            <person name="Ding S."/>
            <person name="Wang X."/>
            <person name="Zhu J."/>
            <person name="Ruan X."/>
            <person name="Zhao L."/>
            <person name="Wei J."/>
            <person name="Que T."/>
            <person name="Du C."/>
            <person name="Cheng J."/>
            <person name="Dai P."/>
            <person name="Han X."/>
            <person name="Huang E."/>
            <person name="Gao Y."/>
            <person name="Liu J."/>
            <person name="Shao H."/>
            <person name="Ye R."/>
            <person name="Li L."/>
            <person name="Wei W."/>
            <person name="Wang X."/>
            <person name="Wang C."/>
            <person name="Huo Q."/>
            <person name="Li W."/>
            <person name="Guo W."/>
            <person name="Chen H."/>
            <person name="Chen S."/>
            <person name="Zhou L."/>
            <person name="Zhou L."/>
            <person name="Ni X."/>
            <person name="Tian J."/>
            <person name="Zhou Y."/>
            <person name="Sheng Y."/>
            <person name="Liu T."/>
            <person name="Pan Y."/>
            <person name="Xia L."/>
            <person name="Li J."/>
            <person name="Zhao F."/>
            <person name="Cao W."/>
        </authorList>
    </citation>
    <scope>NUCLEOTIDE SEQUENCE</scope>
    <source>
        <strain evidence="2">Rmic-2018</strain>
        <tissue evidence="2">Larvae</tissue>
    </source>
</reference>
<accession>A0A9J6E544</accession>